<feature type="domain" description="Terminase large subunit gp17-like C-terminal" evidence="2">
    <location>
        <begin position="356"/>
        <end position="499"/>
    </location>
</feature>
<dbReference type="AlphaFoldDB" id="A0A0F9JPJ0"/>
<comment type="caution">
    <text evidence="3">The sequence shown here is derived from an EMBL/GenBank/DDBJ whole genome shotgun (WGS) entry which is preliminary data.</text>
</comment>
<evidence type="ECO:0000259" key="2">
    <source>
        <dbReference type="Pfam" id="PF17289"/>
    </source>
</evidence>
<evidence type="ECO:0000256" key="1">
    <source>
        <dbReference type="ARBA" id="ARBA00022612"/>
    </source>
</evidence>
<name>A0A0F9JPJ0_9ZZZZ</name>
<organism evidence="3">
    <name type="scientific">marine sediment metagenome</name>
    <dbReference type="NCBI Taxonomy" id="412755"/>
    <lineage>
        <taxon>unclassified sequences</taxon>
        <taxon>metagenomes</taxon>
        <taxon>ecological metagenomes</taxon>
    </lineage>
</organism>
<dbReference type="EMBL" id="LAZR01009602">
    <property type="protein sequence ID" value="KKM71623.1"/>
    <property type="molecule type" value="Genomic_DNA"/>
</dbReference>
<evidence type="ECO:0000313" key="3">
    <source>
        <dbReference type="EMBL" id="KKM71623.1"/>
    </source>
</evidence>
<proteinExistence type="predicted"/>
<dbReference type="InterPro" id="IPR006517">
    <property type="entry name" value="Phage_terminase_lsu-like_C"/>
</dbReference>
<accession>A0A0F9JPJ0</accession>
<dbReference type="InterPro" id="IPR035421">
    <property type="entry name" value="Terminase_6C"/>
</dbReference>
<reference evidence="3" key="1">
    <citation type="journal article" date="2015" name="Nature">
        <title>Complex archaea that bridge the gap between prokaryotes and eukaryotes.</title>
        <authorList>
            <person name="Spang A."/>
            <person name="Saw J.H."/>
            <person name="Jorgensen S.L."/>
            <person name="Zaremba-Niedzwiedzka K."/>
            <person name="Martijn J."/>
            <person name="Lind A.E."/>
            <person name="van Eijk R."/>
            <person name="Schleper C."/>
            <person name="Guy L."/>
            <person name="Ettema T.J."/>
        </authorList>
    </citation>
    <scope>NUCLEOTIDE SEQUENCE</scope>
</reference>
<protein>
    <recommendedName>
        <fullName evidence="2">Terminase large subunit gp17-like C-terminal domain-containing protein</fullName>
    </recommendedName>
</protein>
<sequence length="524" mass="59889">METTLIRRKKKIVRNTGENSIMKRAMNDPLLAIRELCRNNLYMFLQYFWPEYSQDKFKPNWHIEYICDELMIAARRVSENKIKLYDLIINVPPGSTKTAIVSIMFPLWCWVNWFSLRFITASYTTPLSLESAEYSRDVMRSDKFKLLFPELEIKQDKDTKSNFRCVKLQYDSPGRIPKQIRGGNRFSTSVGGSVTGFHGHINIVDDPIDPLRAISVAEVQKANHWMDNTLPFRKVDKDVTVTILIMQRLHQNDPTGHWLRKKKTRIKHICIPGEIRNYEDKVKPPELVKHYVNQLMDPARLTWDALDSFLELGQFTYGGQIGQDPIPLGGGMFKTDNFIVVENTPREFQIERTVRYWDKAATEGGGAYTAGVKIARLKDEKFIVLDVKRGQWSTEQREKIIRATAEADGKNTYVYVEQEPGSGGKESAEATIKRLAGYSARADRPTGDKAQRADPYSVMVNLGMVQLFSAKWNELYIDELQFFPGSTFKDQTDASSGAFAKLTGKKRVKIGRGGIGIETNNGTR</sequence>
<dbReference type="Pfam" id="PF17289">
    <property type="entry name" value="Terminase_6C"/>
    <property type="match status" value="1"/>
</dbReference>
<keyword evidence="1" id="KW-1188">Viral release from host cell</keyword>
<gene>
    <name evidence="3" type="ORF">LCGC14_1428750</name>
</gene>
<dbReference type="NCBIfam" id="TIGR01630">
    <property type="entry name" value="psiM2_ORF9"/>
    <property type="match status" value="1"/>
</dbReference>